<dbReference type="KEGG" id="taa:NMY3_03192"/>
<organism evidence="1 2">
    <name type="scientific">Candidatus Nitrosocosmicus oleophilus</name>
    <dbReference type="NCBI Taxonomy" id="1353260"/>
    <lineage>
        <taxon>Archaea</taxon>
        <taxon>Nitrososphaerota</taxon>
        <taxon>Nitrososphaeria</taxon>
        <taxon>Nitrososphaerales</taxon>
        <taxon>Nitrososphaeraceae</taxon>
        <taxon>Candidatus Nitrosocosmicus</taxon>
    </lineage>
</organism>
<keyword evidence="2" id="KW-1185">Reference proteome</keyword>
<sequence length="50" mass="5819">MSSYMGTGSISLRSLVINEILINKMCFHFQRILKTLNVIMGVYDLEIRRL</sequence>
<accession>A0A654M2G3</accession>
<dbReference type="EMBL" id="CP012850">
    <property type="protein sequence ID" value="ALI37377.1"/>
    <property type="molecule type" value="Genomic_DNA"/>
</dbReference>
<name>A0A654M2G3_9ARCH</name>
<protein>
    <submittedName>
        <fullName evidence="1">Uncharacterized protein</fullName>
    </submittedName>
</protein>
<reference evidence="2" key="1">
    <citation type="submission" date="2015-10" db="EMBL/GenBank/DDBJ databases">
        <title>Niche specialization of a soil ammonia-oxidizing archaeon, Candidatus Nitrosocosmicus oleophilus.</title>
        <authorList>
            <person name="Jung M.-Y."/>
            <person name="Rhee S.-K."/>
        </authorList>
    </citation>
    <scope>NUCLEOTIDE SEQUENCE [LARGE SCALE GENOMIC DNA]</scope>
    <source>
        <strain evidence="2">MY3</strain>
    </source>
</reference>
<dbReference type="Proteomes" id="UP000058925">
    <property type="component" value="Chromosome"/>
</dbReference>
<proteinExistence type="predicted"/>
<evidence type="ECO:0000313" key="1">
    <source>
        <dbReference type="EMBL" id="ALI37377.1"/>
    </source>
</evidence>
<gene>
    <name evidence="1" type="ORF">NMY3_03192</name>
</gene>
<dbReference type="AlphaFoldDB" id="A0A654M2G3"/>
<evidence type="ECO:0000313" key="2">
    <source>
        <dbReference type="Proteomes" id="UP000058925"/>
    </source>
</evidence>